<evidence type="ECO:0000256" key="4">
    <source>
        <dbReference type="ARBA" id="ARBA00022840"/>
    </source>
</evidence>
<proteinExistence type="inferred from homology"/>
<keyword evidence="4 7" id="KW-0067">ATP-binding</keyword>
<dbReference type="CDD" id="cd18787">
    <property type="entry name" value="SF2_C_DEAD"/>
    <property type="match status" value="1"/>
</dbReference>
<comment type="similarity">
    <text evidence="7">Belongs to the DEAD box helicase family.</text>
</comment>
<dbReference type="GO" id="GO:0003724">
    <property type="term" value="F:RNA helicase activity"/>
    <property type="evidence" value="ECO:0007669"/>
    <property type="project" value="UniProtKB-EC"/>
</dbReference>
<keyword evidence="12" id="KW-1185">Reference proteome</keyword>
<reference evidence="11 12" key="1">
    <citation type="submission" date="2020-03" db="EMBL/GenBank/DDBJ databases">
        <title>Draft Genome Sequence of Cudoniella acicularis.</title>
        <authorList>
            <person name="Buettner E."/>
            <person name="Kellner H."/>
        </authorList>
    </citation>
    <scope>NUCLEOTIDE SEQUENCE [LARGE SCALE GENOMIC DNA]</scope>
    <source>
        <strain evidence="11 12">DSM 108380</strain>
    </source>
</reference>
<dbReference type="AlphaFoldDB" id="A0A8H4RLB5"/>
<evidence type="ECO:0000256" key="3">
    <source>
        <dbReference type="ARBA" id="ARBA00022806"/>
    </source>
</evidence>
<dbReference type="PROSITE" id="PS51194">
    <property type="entry name" value="HELICASE_CTER"/>
    <property type="match status" value="1"/>
</dbReference>
<dbReference type="Pfam" id="PF00271">
    <property type="entry name" value="Helicase_C"/>
    <property type="match status" value="1"/>
</dbReference>
<comment type="domain">
    <text evidence="7">The Q motif is unique to and characteristic of the DEAD box family of RNA helicases and controls ATP binding and hydrolysis.</text>
</comment>
<name>A0A8H4RLB5_9HELO</name>
<evidence type="ECO:0000256" key="1">
    <source>
        <dbReference type="ARBA" id="ARBA00022741"/>
    </source>
</evidence>
<dbReference type="PANTHER" id="PTHR24031">
    <property type="entry name" value="RNA HELICASE"/>
    <property type="match status" value="1"/>
</dbReference>
<comment type="caution">
    <text evidence="11">The sequence shown here is derived from an EMBL/GenBank/DDBJ whole genome shotgun (WGS) entry which is preliminary data.</text>
</comment>
<dbReference type="SUPFAM" id="SSF52540">
    <property type="entry name" value="P-loop containing nucleoside triphosphate hydrolases"/>
    <property type="match status" value="1"/>
</dbReference>
<keyword evidence="1 7" id="KW-0547">Nucleotide-binding</keyword>
<keyword evidence="6" id="KW-0539">Nucleus</keyword>
<keyword evidence="5 7" id="KW-0694">RNA-binding</keyword>
<feature type="compositionally biased region" description="Basic and acidic residues" evidence="8">
    <location>
        <begin position="971"/>
        <end position="988"/>
    </location>
</feature>
<feature type="compositionally biased region" description="Basic and acidic residues" evidence="8">
    <location>
        <begin position="1031"/>
        <end position="1040"/>
    </location>
</feature>
<dbReference type="SMART" id="SM00487">
    <property type="entry name" value="DEXDc"/>
    <property type="match status" value="1"/>
</dbReference>
<comment type="catalytic activity">
    <reaction evidence="7">
        <text>ATP + H2O = ADP + phosphate + H(+)</text>
        <dbReference type="Rhea" id="RHEA:13065"/>
        <dbReference type="ChEBI" id="CHEBI:15377"/>
        <dbReference type="ChEBI" id="CHEBI:15378"/>
        <dbReference type="ChEBI" id="CHEBI:30616"/>
        <dbReference type="ChEBI" id="CHEBI:43474"/>
        <dbReference type="ChEBI" id="CHEBI:456216"/>
        <dbReference type="EC" id="3.6.4.13"/>
    </reaction>
</comment>
<dbReference type="EMBL" id="JAAMPI010000491">
    <property type="protein sequence ID" value="KAF4630970.1"/>
    <property type="molecule type" value="Genomic_DNA"/>
</dbReference>
<sequence>MENPPQNTSTASQSRPLSADFTAAIPTEASMLYSMLPSAVQSRLPRLPSLRRLVSMYGLATCRRSAHSRTTSGSRTPDSGYASAMVLSRSANFGSDDDISGYFGDSVSSDEDASQNGTGTPQNGAVYAMQLTEVDSGTGISWKFANQGLSLLGLAVQESSNSQDQRIESATFTRQLYIHALTYLLRALPSDITTEEKLSVRSALPTGVVDLLPAETNANNGASQIQNGQPSLLHRTLATTIVQLFILVQFALPYIKYLLQTAYQYEREHKISEKILRQSMDTVDTIGKSSINLTGAIYGIGDGKVGQVITETAAYLVDGLAGGIHEGVGEGMVIMGARKTNGVERSLGGTLLKMFNACRRGPASISRVFRGTTTTIRIPSTRPSILSLAGQKSVKPALEARWLHVSSQLRNQAVAERIQEGEVGGRKEHPTITKFDQLLEHDLVHPNIVHSITKGMGHHTMTDVQTMTINQGLQGTDIIAQARTGTGKTLGFLIPTIQNILRKNPDLAVRKRYSRARASDIRAIIVSPTRELAEQIAVEAGKLCRDTDLRVQVAVGGNHKGEMLRRTRQEGCHLLVATPGRLNDLLSDERSGIKAPNLTTLVLDEADRLLDDGFSRDIAAIIDLLPNREHVDRQTLLFSATVPREVMHLVRSTLKPDFHFVQTVKEGDLATHQKVPQKIIACPGIENYMPALFELCKRQVDLAAKGEAPPFKALIYFQSTANVQLSYRIFDNLTDQNGGRFGRSPLHPANVSEIHGQLTQAQRSYTSERFRRAKSAILFSTDVTARGLDFPDVTHVIQMGLPSNREQYIHRIGRTGRGDKGGDGYLIIHEGEMRESKRMLRGLPIDVDNTIETALVDMTQDAQLPASVADTLSKIGDATKMVDRTTKTAAFMGMLGQLKTNTGGIETLNNWAKFGWGWEEPPPINPALARKLGVTSARNIGRDRPSSGGFGRGGFGDRDGGRSGGFGGNRRSGDRGGSRGGFGDRDGGRSGGFGGDRGGSRGGFGDRDGGRSGGFGDRNGGGRGGGFGGDRGGRSFDRRPPSGNEFSNF</sequence>
<dbReference type="GO" id="GO:0016787">
    <property type="term" value="F:hydrolase activity"/>
    <property type="evidence" value="ECO:0007669"/>
    <property type="project" value="UniProtKB-KW"/>
</dbReference>
<dbReference type="PROSITE" id="PS00039">
    <property type="entry name" value="DEAD_ATP_HELICASE"/>
    <property type="match status" value="1"/>
</dbReference>
<comment type="function">
    <text evidence="7">RNA helicase.</text>
</comment>
<keyword evidence="2 7" id="KW-0378">Hydrolase</keyword>
<dbReference type="GO" id="GO:0003723">
    <property type="term" value="F:RNA binding"/>
    <property type="evidence" value="ECO:0007669"/>
    <property type="project" value="UniProtKB-UniRule"/>
</dbReference>
<dbReference type="Gene3D" id="3.40.50.300">
    <property type="entry name" value="P-loop containing nucleotide triphosphate hydrolases"/>
    <property type="match status" value="2"/>
</dbReference>
<dbReference type="InterPro" id="IPR001650">
    <property type="entry name" value="Helicase_C-like"/>
</dbReference>
<accession>A0A8H4RLB5</accession>
<feature type="domain" description="Helicase ATP-binding" evidence="9">
    <location>
        <begin position="469"/>
        <end position="660"/>
    </location>
</feature>
<evidence type="ECO:0000256" key="8">
    <source>
        <dbReference type="SAM" id="MobiDB-lite"/>
    </source>
</evidence>
<dbReference type="InterPro" id="IPR027417">
    <property type="entry name" value="P-loop_NTPase"/>
</dbReference>
<dbReference type="EC" id="3.6.4.13" evidence="7"/>
<dbReference type="PROSITE" id="PS51192">
    <property type="entry name" value="HELICASE_ATP_BIND_1"/>
    <property type="match status" value="1"/>
</dbReference>
<feature type="compositionally biased region" description="Gly residues" evidence="8">
    <location>
        <begin position="1011"/>
        <end position="1030"/>
    </location>
</feature>
<gene>
    <name evidence="11" type="ORF">G7Y89_g7166</name>
</gene>
<evidence type="ECO:0000313" key="11">
    <source>
        <dbReference type="EMBL" id="KAF4630970.1"/>
    </source>
</evidence>
<organism evidence="11 12">
    <name type="scientific">Cudoniella acicularis</name>
    <dbReference type="NCBI Taxonomy" id="354080"/>
    <lineage>
        <taxon>Eukaryota</taxon>
        <taxon>Fungi</taxon>
        <taxon>Dikarya</taxon>
        <taxon>Ascomycota</taxon>
        <taxon>Pezizomycotina</taxon>
        <taxon>Leotiomycetes</taxon>
        <taxon>Helotiales</taxon>
        <taxon>Tricladiaceae</taxon>
        <taxon>Cudoniella</taxon>
    </lineage>
</organism>
<evidence type="ECO:0000256" key="5">
    <source>
        <dbReference type="ARBA" id="ARBA00022884"/>
    </source>
</evidence>
<dbReference type="InterPro" id="IPR011545">
    <property type="entry name" value="DEAD/DEAH_box_helicase_dom"/>
</dbReference>
<evidence type="ECO:0000256" key="7">
    <source>
        <dbReference type="RuleBase" id="RU365068"/>
    </source>
</evidence>
<dbReference type="Pfam" id="PF00270">
    <property type="entry name" value="DEAD"/>
    <property type="match status" value="1"/>
</dbReference>
<feature type="domain" description="Helicase C-terminal" evidence="10">
    <location>
        <begin position="688"/>
        <end position="863"/>
    </location>
</feature>
<dbReference type="SMART" id="SM00490">
    <property type="entry name" value="HELICc"/>
    <property type="match status" value="1"/>
</dbReference>
<dbReference type="InterPro" id="IPR014001">
    <property type="entry name" value="Helicase_ATP-bd"/>
</dbReference>
<feature type="compositionally biased region" description="Gly residues" evidence="8">
    <location>
        <begin position="989"/>
        <end position="1003"/>
    </location>
</feature>
<dbReference type="Proteomes" id="UP000566819">
    <property type="component" value="Unassembled WGS sequence"/>
</dbReference>
<dbReference type="OrthoDB" id="193716at2759"/>
<evidence type="ECO:0000256" key="2">
    <source>
        <dbReference type="ARBA" id="ARBA00022801"/>
    </source>
</evidence>
<dbReference type="GO" id="GO:0005524">
    <property type="term" value="F:ATP binding"/>
    <property type="evidence" value="ECO:0007669"/>
    <property type="project" value="UniProtKB-UniRule"/>
</dbReference>
<keyword evidence="3 7" id="KW-0347">Helicase</keyword>
<dbReference type="InterPro" id="IPR000629">
    <property type="entry name" value="RNA-helicase_DEAD-box_CS"/>
</dbReference>
<feature type="region of interest" description="Disordered" evidence="8">
    <location>
        <begin position="938"/>
        <end position="1049"/>
    </location>
</feature>
<evidence type="ECO:0000313" key="12">
    <source>
        <dbReference type="Proteomes" id="UP000566819"/>
    </source>
</evidence>
<evidence type="ECO:0000259" key="10">
    <source>
        <dbReference type="PROSITE" id="PS51194"/>
    </source>
</evidence>
<evidence type="ECO:0000259" key="9">
    <source>
        <dbReference type="PROSITE" id="PS51192"/>
    </source>
</evidence>
<protein>
    <recommendedName>
        <fullName evidence="7">ATP-dependent RNA helicase</fullName>
        <ecNumber evidence="7">3.6.4.13</ecNumber>
    </recommendedName>
</protein>
<evidence type="ECO:0000256" key="6">
    <source>
        <dbReference type="ARBA" id="ARBA00023242"/>
    </source>
</evidence>